<feature type="domain" description="Glucan biosynthesis periplasmic MdoG C-terminal" evidence="8">
    <location>
        <begin position="41"/>
        <end position="514"/>
    </location>
</feature>
<dbReference type="InterPro" id="IPR014756">
    <property type="entry name" value="Ig_E-set"/>
</dbReference>
<keyword evidence="6" id="KW-0574">Periplasm</keyword>
<dbReference type="SUPFAM" id="SSF81296">
    <property type="entry name" value="E set domains"/>
    <property type="match status" value="1"/>
</dbReference>
<dbReference type="PANTHER" id="PTHR30504">
    <property type="entry name" value="GLUCANS BIOSYNTHESIS PROTEIN"/>
    <property type="match status" value="1"/>
</dbReference>
<name>A0ABM9I537_9GAMM</name>
<evidence type="ECO:0000256" key="6">
    <source>
        <dbReference type="ARBA" id="ARBA00022764"/>
    </source>
</evidence>
<feature type="chain" id="PRO_5047277058" description="Glucans biosynthesis protein D" evidence="7">
    <location>
        <begin position="27"/>
        <end position="518"/>
    </location>
</feature>
<evidence type="ECO:0000256" key="4">
    <source>
        <dbReference type="ARBA" id="ARBA00015372"/>
    </source>
</evidence>
<dbReference type="Gene3D" id="2.60.40.10">
    <property type="entry name" value="Immunoglobulins"/>
    <property type="match status" value="1"/>
</dbReference>
<accession>A0ABM9I537</accession>
<keyword evidence="10" id="KW-1185">Reference proteome</keyword>
<dbReference type="SUPFAM" id="SSF74650">
    <property type="entry name" value="Galactose mutarotase-like"/>
    <property type="match status" value="1"/>
</dbReference>
<dbReference type="PROSITE" id="PS51318">
    <property type="entry name" value="TAT"/>
    <property type="match status" value="1"/>
</dbReference>
<dbReference type="InterPro" id="IPR014438">
    <property type="entry name" value="Glucan_biosyn_MdoG/MdoD"/>
</dbReference>
<dbReference type="InterPro" id="IPR006311">
    <property type="entry name" value="TAT_signal"/>
</dbReference>
<dbReference type="InterPro" id="IPR013783">
    <property type="entry name" value="Ig-like_fold"/>
</dbReference>
<evidence type="ECO:0000256" key="5">
    <source>
        <dbReference type="ARBA" id="ARBA00022729"/>
    </source>
</evidence>
<dbReference type="Gene3D" id="2.70.98.10">
    <property type="match status" value="1"/>
</dbReference>
<dbReference type="Pfam" id="PF04349">
    <property type="entry name" value="MdoG"/>
    <property type="match status" value="1"/>
</dbReference>
<proteinExistence type="inferred from homology"/>
<comment type="subcellular location">
    <subcellularLocation>
        <location evidence="1">Periplasm</location>
    </subcellularLocation>
</comment>
<evidence type="ECO:0000259" key="8">
    <source>
        <dbReference type="Pfam" id="PF04349"/>
    </source>
</evidence>
<keyword evidence="5 7" id="KW-0732">Signal</keyword>
<reference evidence="9 10" key="1">
    <citation type="submission" date="2023-03" db="EMBL/GenBank/DDBJ databases">
        <authorList>
            <person name="Pearce D."/>
        </authorList>
    </citation>
    <scope>NUCLEOTIDE SEQUENCE [LARGE SCALE GENOMIC DNA]</scope>
    <source>
        <strain evidence="9">Msz</strain>
    </source>
</reference>
<sequence length="518" mass="58737">MMTRRDLLARSLTLVAWGMLSPAALFATFAEAKGKAGPKPFSKAWLIEEARRLSQKPFDPPEETLPAWIADLDWDDYQSIRYKNKRAIWAKLDLPFQAKLFHLGLFFKHPVEIYEVVHGIAEPITYSTDLFRFGPNLKVPRKVSDIGFAGFRVLAEPDFERDVFAFLGASYFRAVGATKQYGLSARGLAIDTGLPRPEEFPLFRRFWLERPAPKAEFVTIHALLDSPSICGAYTFDVNPGDTTVMEIEAYLFPRKSIERIGIAPLTSMYQHGENDRRVADDYRPEIHDSDGLALWTGNGEWIWRPLVNSPVVRVNSFMDNNPKGFGLLQRDRNFDHYQDDGANYHLRPSAWVEPLEAWGRGAVQLVEIPTLDETFDNIVAFWNPEEPFEPGRERVFKYRLFWGEPPVSSNAAKVIATRTGLGGIPGQKNRIPSRKFVIDFEGGRLSELPDTAKVEPVITASRGQLKDPAARPILGTNAWRCNFDLISEGSEPIDLRCFLRDESGALTETWLYQWTPPA</sequence>
<dbReference type="EMBL" id="OX458333">
    <property type="protein sequence ID" value="CAI8898254.1"/>
    <property type="molecule type" value="Genomic_DNA"/>
</dbReference>
<dbReference type="InterPro" id="IPR011013">
    <property type="entry name" value="Gal_mutarotase_sf_dom"/>
</dbReference>
<comment type="similarity">
    <text evidence="3">Belongs to the OpgD/OpgG family.</text>
</comment>
<feature type="signal peptide" evidence="7">
    <location>
        <begin position="1"/>
        <end position="26"/>
    </location>
</feature>
<evidence type="ECO:0000313" key="9">
    <source>
        <dbReference type="EMBL" id="CAI8898254.1"/>
    </source>
</evidence>
<evidence type="ECO:0000256" key="2">
    <source>
        <dbReference type="ARBA" id="ARBA00005001"/>
    </source>
</evidence>
<gene>
    <name evidence="9" type="primary">opgD</name>
    <name evidence="9" type="ORF">MSZNOR_3387</name>
</gene>
<dbReference type="InterPro" id="IPR014718">
    <property type="entry name" value="GH-type_carb-bd"/>
</dbReference>
<evidence type="ECO:0000256" key="1">
    <source>
        <dbReference type="ARBA" id="ARBA00004418"/>
    </source>
</evidence>
<evidence type="ECO:0000256" key="7">
    <source>
        <dbReference type="SAM" id="SignalP"/>
    </source>
</evidence>
<dbReference type="Proteomes" id="UP001162030">
    <property type="component" value="Chromosome"/>
</dbReference>
<evidence type="ECO:0000256" key="3">
    <source>
        <dbReference type="ARBA" id="ARBA00009284"/>
    </source>
</evidence>
<organism evidence="9 10">
    <name type="scientific">Methylocaldum szegediense</name>
    <dbReference type="NCBI Taxonomy" id="73780"/>
    <lineage>
        <taxon>Bacteria</taxon>
        <taxon>Pseudomonadati</taxon>
        <taxon>Pseudomonadota</taxon>
        <taxon>Gammaproteobacteria</taxon>
        <taxon>Methylococcales</taxon>
        <taxon>Methylococcaceae</taxon>
        <taxon>Methylocaldum</taxon>
    </lineage>
</organism>
<dbReference type="PIRSF" id="PIRSF006281">
    <property type="entry name" value="MdoG"/>
    <property type="match status" value="1"/>
</dbReference>
<protein>
    <recommendedName>
        <fullName evidence="4">Glucans biosynthesis protein D</fullName>
    </recommendedName>
</protein>
<dbReference type="PANTHER" id="PTHR30504:SF3">
    <property type="entry name" value="GLUCANS BIOSYNTHESIS PROTEIN D"/>
    <property type="match status" value="1"/>
</dbReference>
<dbReference type="InterPro" id="IPR007444">
    <property type="entry name" value="Glucan_biosyn_MdoG_C"/>
</dbReference>
<comment type="pathway">
    <text evidence="2">Glycan metabolism; osmoregulated periplasmic glucan (OPG) biosynthesis.</text>
</comment>
<evidence type="ECO:0000313" key="10">
    <source>
        <dbReference type="Proteomes" id="UP001162030"/>
    </source>
</evidence>